<dbReference type="PANTHER" id="PTHR41542:SF1">
    <property type="entry name" value="BLL5807 PROTEIN"/>
    <property type="match status" value="1"/>
</dbReference>
<keyword evidence="3" id="KW-0732">Signal</keyword>
<feature type="signal peptide" evidence="3">
    <location>
        <begin position="1"/>
        <end position="23"/>
    </location>
</feature>
<evidence type="ECO:0000256" key="1">
    <source>
        <dbReference type="SAM" id="MobiDB-lite"/>
    </source>
</evidence>
<dbReference type="EMBL" id="LN554846">
    <property type="protein sequence ID" value="CED71849.1"/>
    <property type="molecule type" value="Genomic_DNA"/>
</dbReference>
<evidence type="ECO:0000259" key="4">
    <source>
        <dbReference type="SMART" id="SM00978"/>
    </source>
</evidence>
<feature type="transmembrane region" description="Helical" evidence="2">
    <location>
        <begin position="67"/>
        <end position="86"/>
    </location>
</feature>
<dbReference type="OrthoDB" id="5298777at2"/>
<dbReference type="STRING" id="80852.AWOD_I_1783"/>
<accession>A0A090KJW6</accession>
<dbReference type="KEGG" id="awd:AWOD_I_1783"/>
<keyword evidence="2" id="KW-0812">Transmembrane</keyword>
<dbReference type="PANTHER" id="PTHR41542">
    <property type="entry name" value="BLL5807 PROTEIN"/>
    <property type="match status" value="1"/>
</dbReference>
<proteinExistence type="predicted"/>
<name>A0A090KJW6_9GAMM</name>
<gene>
    <name evidence="5" type="ORF">AWOD_I_1783</name>
</gene>
<keyword evidence="6" id="KW-1185">Reference proteome</keyword>
<dbReference type="GeneID" id="28541358"/>
<dbReference type="Proteomes" id="UP000032427">
    <property type="component" value="Chromosome 1"/>
</dbReference>
<evidence type="ECO:0000313" key="5">
    <source>
        <dbReference type="EMBL" id="CED71849.1"/>
    </source>
</evidence>
<protein>
    <submittedName>
        <fullName evidence="5">Membrane protein</fullName>
    </submittedName>
</protein>
<feature type="domain" description="Tim44-like" evidence="4">
    <location>
        <begin position="168"/>
        <end position="299"/>
    </location>
</feature>
<feature type="compositionally biased region" description="Polar residues" evidence="1">
    <location>
        <begin position="44"/>
        <end position="54"/>
    </location>
</feature>
<dbReference type="SMART" id="SM00978">
    <property type="entry name" value="Tim44"/>
    <property type="match status" value="1"/>
</dbReference>
<organism evidence="5 6">
    <name type="scientific">Aliivibrio wodanis</name>
    <dbReference type="NCBI Taxonomy" id="80852"/>
    <lineage>
        <taxon>Bacteria</taxon>
        <taxon>Pseudomonadati</taxon>
        <taxon>Pseudomonadota</taxon>
        <taxon>Gammaproteobacteria</taxon>
        <taxon>Vibrionales</taxon>
        <taxon>Vibrionaceae</taxon>
        <taxon>Aliivibrio</taxon>
    </lineage>
</organism>
<evidence type="ECO:0000313" key="6">
    <source>
        <dbReference type="Proteomes" id="UP000032427"/>
    </source>
</evidence>
<dbReference type="AlphaFoldDB" id="A0A090KJW6"/>
<dbReference type="HOGENOM" id="CLU_052470_1_0_6"/>
<sequence length="299" mass="32752">MKRLLSIAALMFVFVLSAPHAEAKKFGGGKSFGKSFKTAPAPKQKQQNTNTIGKQDTAKGASSKKGLMGGLLGGLLMGGLLASIFAGGGFEGIQFMDILIMAGVAFVLFKLFRMFMASKASSINQRQGAAYAGPQASHDEKPSFRDNQQYFQADQEQPKTQATGGFGATAADEVPHNYPPGFDLQSFINGSREHYRILQGAWNHNQLETIQEYVSISLYNDLVKERANLEGEQHTDVMFVDAEVVRAEHDASSAQLSLQFSGRYRDSVEGVEEEITDIWHLERDLTQPDAPWLIIGIQA</sequence>
<dbReference type="SUPFAM" id="SSF54427">
    <property type="entry name" value="NTF2-like"/>
    <property type="match status" value="1"/>
</dbReference>
<feature type="transmembrane region" description="Helical" evidence="2">
    <location>
        <begin position="98"/>
        <end position="116"/>
    </location>
</feature>
<keyword evidence="2" id="KW-1133">Transmembrane helix</keyword>
<reference evidence="6" key="1">
    <citation type="submission" date="2014-09" db="EMBL/GenBank/DDBJ databases">
        <authorList>
            <person name="Hjerde E."/>
        </authorList>
    </citation>
    <scope>NUCLEOTIDE SEQUENCE [LARGE SCALE GENOMIC DNA]</scope>
    <source>
        <strain evidence="6">06/09/139</strain>
    </source>
</reference>
<dbReference type="InterPro" id="IPR007379">
    <property type="entry name" value="Tim44-like_dom"/>
</dbReference>
<evidence type="ECO:0000256" key="2">
    <source>
        <dbReference type="SAM" id="Phobius"/>
    </source>
</evidence>
<dbReference type="Gene3D" id="3.10.450.240">
    <property type="match status" value="1"/>
</dbReference>
<dbReference type="InterPro" id="IPR032710">
    <property type="entry name" value="NTF2-like_dom_sf"/>
</dbReference>
<dbReference type="Pfam" id="PF04280">
    <property type="entry name" value="Tim44"/>
    <property type="match status" value="1"/>
</dbReference>
<feature type="chain" id="PRO_5001858457" evidence="3">
    <location>
        <begin position="24"/>
        <end position="299"/>
    </location>
</feature>
<keyword evidence="2" id="KW-0472">Membrane</keyword>
<dbReference type="PATRIC" id="fig|80852.17.peg.1840"/>
<evidence type="ECO:0000256" key="3">
    <source>
        <dbReference type="SAM" id="SignalP"/>
    </source>
</evidence>
<feature type="region of interest" description="Disordered" evidence="1">
    <location>
        <begin position="36"/>
        <end position="63"/>
    </location>
</feature>